<dbReference type="Pfam" id="PF03413">
    <property type="entry name" value="PepSY"/>
    <property type="match status" value="1"/>
</dbReference>
<dbReference type="KEGG" id="ppru:FDP22_01430"/>
<feature type="transmembrane region" description="Helical" evidence="1">
    <location>
        <begin position="23"/>
        <end position="45"/>
    </location>
</feature>
<evidence type="ECO:0000313" key="4">
    <source>
        <dbReference type="Proteomes" id="UP000305888"/>
    </source>
</evidence>
<evidence type="ECO:0000256" key="1">
    <source>
        <dbReference type="SAM" id="Phobius"/>
    </source>
</evidence>
<gene>
    <name evidence="3" type="ORF">FDP22_01430</name>
</gene>
<keyword evidence="4" id="KW-1185">Reference proteome</keyword>
<name>A0A5B8FTA4_9RHOB</name>
<dbReference type="PANTHER" id="PTHR34219">
    <property type="entry name" value="IRON-REGULATED INNER MEMBRANE PROTEIN-RELATED"/>
    <property type="match status" value="1"/>
</dbReference>
<feature type="transmembrane region" description="Helical" evidence="1">
    <location>
        <begin position="366"/>
        <end position="387"/>
    </location>
</feature>
<dbReference type="PANTHER" id="PTHR34219:SF1">
    <property type="entry name" value="PEPSY DOMAIN-CONTAINING PROTEIN"/>
    <property type="match status" value="1"/>
</dbReference>
<dbReference type="OrthoDB" id="9791166at2"/>
<evidence type="ECO:0000313" key="3">
    <source>
        <dbReference type="EMBL" id="QDL90564.1"/>
    </source>
</evidence>
<dbReference type="AlphaFoldDB" id="A0A5B8FTA4"/>
<accession>A0A5B8FTA4</accession>
<feature type="transmembrane region" description="Helical" evidence="1">
    <location>
        <begin position="407"/>
        <end position="434"/>
    </location>
</feature>
<dbReference type="InterPro" id="IPR005625">
    <property type="entry name" value="PepSY-ass_TM"/>
</dbReference>
<organism evidence="3 4">
    <name type="scientific">Paroceanicella profunda</name>
    <dbReference type="NCBI Taxonomy" id="2579971"/>
    <lineage>
        <taxon>Bacteria</taxon>
        <taxon>Pseudomonadati</taxon>
        <taxon>Pseudomonadota</taxon>
        <taxon>Alphaproteobacteria</taxon>
        <taxon>Rhodobacterales</taxon>
        <taxon>Paracoccaceae</taxon>
        <taxon>Paroceanicella</taxon>
    </lineage>
</organism>
<dbReference type="InterPro" id="IPR025711">
    <property type="entry name" value="PepSY"/>
</dbReference>
<keyword evidence="1" id="KW-1133">Transmembrane helix</keyword>
<keyword evidence="1" id="KW-0812">Transmembrane</keyword>
<proteinExistence type="predicted"/>
<dbReference type="RefSeq" id="WP_138578831.1">
    <property type="nucleotide sequence ID" value="NZ_CP040818.1"/>
</dbReference>
<feature type="transmembrane region" description="Helical" evidence="1">
    <location>
        <begin position="192"/>
        <end position="213"/>
    </location>
</feature>
<sequence>MSSPLPSAPAARPLYQAVWRWHFYAGLLVLPFMALLAVTGALYLFRDEIDGLVHRDLLNVTPVQAEAALAPSALVAAALERVPGTATKYVSPAAPDLSAEIDIRTASGAVTAVYVDPGSARVLGTLPYRGTLMWTVRNLHSLKLAGPWGRALIEITGGMCVLMVATGVFLWWPRGQGGGVVSVRGTPRRRVFWRDLHAVLGLGAGGFILFLAITGMPWSGIWGAKVNALANGTNSGYPAGVRVQVPMSDVPLTSVTPTTWSLEQARIPLSGATGGAPIGIDRAARIVEARGIAPGYTLAMPSGPRGVWSASVYPDDLSRQQVIHLDQYSGTPLIDMTYADYGPLGRGLEWGINVHMGQQYGLANQLVLLAACLAILGLTVTAAVMWWKRRPAGRLGIPPCRADGRALAGLFALLMIGGVIFPLTGAVLLVLMLLDRAFVAGRTAATG</sequence>
<evidence type="ECO:0000259" key="2">
    <source>
        <dbReference type="Pfam" id="PF03413"/>
    </source>
</evidence>
<feature type="domain" description="PepSY" evidence="2">
    <location>
        <begin position="69"/>
        <end position="125"/>
    </location>
</feature>
<dbReference type="Proteomes" id="UP000305888">
    <property type="component" value="Chromosome"/>
</dbReference>
<protein>
    <submittedName>
        <fullName evidence="3">PepSY domain-containing protein</fullName>
    </submittedName>
</protein>
<reference evidence="3 4" key="1">
    <citation type="submission" date="2019-06" db="EMBL/GenBank/DDBJ databases">
        <title>Genome sequence of Rhodobacteraceae bacterium D4M1.</title>
        <authorList>
            <person name="Cao J."/>
        </authorList>
    </citation>
    <scope>NUCLEOTIDE SEQUENCE [LARGE SCALE GENOMIC DNA]</scope>
    <source>
        <strain evidence="3 4">D4M1</strain>
    </source>
</reference>
<keyword evidence="1" id="KW-0472">Membrane</keyword>
<dbReference type="Pfam" id="PF03929">
    <property type="entry name" value="PepSY_TM"/>
    <property type="match status" value="1"/>
</dbReference>
<dbReference type="EMBL" id="CP040818">
    <property type="protein sequence ID" value="QDL90564.1"/>
    <property type="molecule type" value="Genomic_DNA"/>
</dbReference>
<feature type="transmembrane region" description="Helical" evidence="1">
    <location>
        <begin position="151"/>
        <end position="172"/>
    </location>
</feature>